<evidence type="ECO:0000313" key="2">
    <source>
        <dbReference type="Proteomes" id="UP000799771"/>
    </source>
</evidence>
<sequence>MWFGKEVAPLSILHSSQRGGAPMAHIHRGQAHPRKAHAIIYNSLFPLADAAVPRLYTESVLCIVEERPMDTQRPSGSLAMPSDRDLPASLHISPAGRVCSLTTATPRCLNPEINVSQYPRDTLQCVHVKTVSLMFPTQRLIKDWTRLLNGMTIENDPYTNI</sequence>
<keyword evidence="2" id="KW-1185">Reference proteome</keyword>
<dbReference type="RefSeq" id="XP_033524894.1">
    <property type="nucleotide sequence ID" value="XM_033662615.1"/>
</dbReference>
<protein>
    <submittedName>
        <fullName evidence="1">Uncharacterized protein</fullName>
    </submittedName>
</protein>
<dbReference type="GeneID" id="54403047"/>
<organism evidence="1 2">
    <name type="scientific">Dothidotthia symphoricarpi CBS 119687</name>
    <dbReference type="NCBI Taxonomy" id="1392245"/>
    <lineage>
        <taxon>Eukaryota</taxon>
        <taxon>Fungi</taxon>
        <taxon>Dikarya</taxon>
        <taxon>Ascomycota</taxon>
        <taxon>Pezizomycotina</taxon>
        <taxon>Dothideomycetes</taxon>
        <taxon>Pleosporomycetidae</taxon>
        <taxon>Pleosporales</taxon>
        <taxon>Dothidotthiaceae</taxon>
        <taxon>Dothidotthia</taxon>
    </lineage>
</organism>
<dbReference type="Proteomes" id="UP000799771">
    <property type="component" value="Unassembled WGS sequence"/>
</dbReference>
<reference evidence="1" key="1">
    <citation type="journal article" date="2020" name="Stud. Mycol.">
        <title>101 Dothideomycetes genomes: a test case for predicting lifestyles and emergence of pathogens.</title>
        <authorList>
            <person name="Haridas S."/>
            <person name="Albert R."/>
            <person name="Binder M."/>
            <person name="Bloem J."/>
            <person name="Labutti K."/>
            <person name="Salamov A."/>
            <person name="Andreopoulos B."/>
            <person name="Baker S."/>
            <person name="Barry K."/>
            <person name="Bills G."/>
            <person name="Bluhm B."/>
            <person name="Cannon C."/>
            <person name="Castanera R."/>
            <person name="Culley D."/>
            <person name="Daum C."/>
            <person name="Ezra D."/>
            <person name="Gonzalez J."/>
            <person name="Henrissat B."/>
            <person name="Kuo A."/>
            <person name="Liang C."/>
            <person name="Lipzen A."/>
            <person name="Lutzoni F."/>
            <person name="Magnuson J."/>
            <person name="Mondo S."/>
            <person name="Nolan M."/>
            <person name="Ohm R."/>
            <person name="Pangilinan J."/>
            <person name="Park H.-J."/>
            <person name="Ramirez L."/>
            <person name="Alfaro M."/>
            <person name="Sun H."/>
            <person name="Tritt A."/>
            <person name="Yoshinaga Y."/>
            <person name="Zwiers L.-H."/>
            <person name="Turgeon B."/>
            <person name="Goodwin S."/>
            <person name="Spatafora J."/>
            <person name="Crous P."/>
            <person name="Grigoriev I."/>
        </authorList>
    </citation>
    <scope>NUCLEOTIDE SEQUENCE</scope>
    <source>
        <strain evidence="1">CBS 119687</strain>
    </source>
</reference>
<dbReference type="AlphaFoldDB" id="A0A6A6AHX3"/>
<name>A0A6A6AHX3_9PLEO</name>
<proteinExistence type="predicted"/>
<evidence type="ECO:0000313" key="1">
    <source>
        <dbReference type="EMBL" id="KAF2130507.1"/>
    </source>
</evidence>
<dbReference type="EMBL" id="ML977504">
    <property type="protein sequence ID" value="KAF2130507.1"/>
    <property type="molecule type" value="Genomic_DNA"/>
</dbReference>
<accession>A0A6A6AHX3</accession>
<gene>
    <name evidence="1" type="ORF">P153DRAFT_219543</name>
</gene>